<sequence>MPADQLVTRHHPACAVHDFHDVSRGLSDHVYKLEPYANRCSSSSTRISFYRYEVAQRRKEVTYMSKKEQAVIALALGLVAAAVAQTVVSKEAALLGLSAFEIALVGALASSLVRRLA</sequence>
<dbReference type="Proteomes" id="UP000437736">
    <property type="component" value="Unassembled WGS sequence"/>
</dbReference>
<keyword evidence="1" id="KW-0472">Membrane</keyword>
<keyword evidence="3" id="KW-1185">Reference proteome</keyword>
<proteinExistence type="predicted"/>
<evidence type="ECO:0000313" key="3">
    <source>
        <dbReference type="Proteomes" id="UP000437736"/>
    </source>
</evidence>
<evidence type="ECO:0000313" key="2">
    <source>
        <dbReference type="EMBL" id="MST33152.1"/>
    </source>
</evidence>
<feature type="transmembrane region" description="Helical" evidence="1">
    <location>
        <begin position="94"/>
        <end position="113"/>
    </location>
</feature>
<protein>
    <submittedName>
        <fullName evidence="2">Uncharacterized protein</fullName>
    </submittedName>
</protein>
<organism evidence="2 3">
    <name type="scientific">Acidiferrimicrobium australe</name>
    <dbReference type="NCBI Taxonomy" id="2664430"/>
    <lineage>
        <taxon>Bacteria</taxon>
        <taxon>Bacillati</taxon>
        <taxon>Actinomycetota</taxon>
        <taxon>Acidimicrobiia</taxon>
        <taxon>Acidimicrobiales</taxon>
        <taxon>Acidimicrobiaceae</taxon>
        <taxon>Acidiferrimicrobium</taxon>
    </lineage>
</organism>
<dbReference type="EMBL" id="WJHE01000502">
    <property type="protein sequence ID" value="MST33152.1"/>
    <property type="molecule type" value="Genomic_DNA"/>
</dbReference>
<keyword evidence="1" id="KW-0812">Transmembrane</keyword>
<comment type="caution">
    <text evidence="2">The sequence shown here is derived from an EMBL/GenBank/DDBJ whole genome shotgun (WGS) entry which is preliminary data.</text>
</comment>
<name>A0ABW9QTH5_9ACTN</name>
<gene>
    <name evidence="2" type="ORF">GHK86_10525</name>
</gene>
<feature type="transmembrane region" description="Helical" evidence="1">
    <location>
        <begin position="70"/>
        <end position="88"/>
    </location>
</feature>
<reference evidence="2 3" key="1">
    <citation type="submission" date="2019-11" db="EMBL/GenBank/DDBJ databases">
        <title>Acidiferrimicrobium australis gen. nov., sp. nov., an acidophilic and obligately heterotrophic, member of the Actinobacteria that catalyses dissimilatory oxido- reduction of iron isolated from metal-rich acidic water in Chile.</title>
        <authorList>
            <person name="Gonzalez D."/>
            <person name="Huber K."/>
            <person name="Hedrich S."/>
            <person name="Rojas-Villalobos C."/>
            <person name="Quatrini R."/>
            <person name="Dinamarca M.A."/>
            <person name="Schwarz A."/>
            <person name="Canales C."/>
            <person name="Nancucheo I."/>
        </authorList>
    </citation>
    <scope>NUCLEOTIDE SEQUENCE [LARGE SCALE GENOMIC DNA]</scope>
    <source>
        <strain evidence="2 3">USS-CCA1</strain>
    </source>
</reference>
<keyword evidence="1" id="KW-1133">Transmembrane helix</keyword>
<evidence type="ECO:0000256" key="1">
    <source>
        <dbReference type="SAM" id="Phobius"/>
    </source>
</evidence>
<accession>A0ABW9QTH5</accession>